<dbReference type="Gene3D" id="3.30.420.40">
    <property type="match status" value="2"/>
</dbReference>
<dbReference type="InterPro" id="IPR000600">
    <property type="entry name" value="ROK"/>
</dbReference>
<accession>A0A4R4EKD3</accession>
<name>A0A4R4EKD3_9BACL</name>
<gene>
    <name evidence="2" type="ORF">E0485_06555</name>
</gene>
<dbReference type="AlphaFoldDB" id="A0A4R4EKD3"/>
<comment type="similarity">
    <text evidence="1">Belongs to the ROK (NagC/XylR) family.</text>
</comment>
<dbReference type="PANTHER" id="PTHR18964">
    <property type="entry name" value="ROK (REPRESSOR, ORF, KINASE) FAMILY"/>
    <property type="match status" value="1"/>
</dbReference>
<dbReference type="CDD" id="cd24068">
    <property type="entry name" value="ASKHA_NBD_ROK_FnNanK-like"/>
    <property type="match status" value="1"/>
</dbReference>
<dbReference type="Proteomes" id="UP000295418">
    <property type="component" value="Unassembled WGS sequence"/>
</dbReference>
<dbReference type="Pfam" id="PF00480">
    <property type="entry name" value="ROK"/>
    <property type="match status" value="1"/>
</dbReference>
<keyword evidence="3" id="KW-1185">Reference proteome</keyword>
<evidence type="ECO:0000256" key="1">
    <source>
        <dbReference type="ARBA" id="ARBA00006479"/>
    </source>
</evidence>
<sequence>MEGCVNFLKVIGIDIGGTSIKAIVANQDGIVLDQTRVATDASQGKTHIVNKVDEAIHFLLADHPDVQAIGIGTAGRVNADTGQIVYATDNLPGWMGFHIKEWFEKAFQLPVAVDNDANTALLGEQWQGAGQGVSNIVMLTLGTGVGGANMIKDELVRGAHWNGGEWGHVVLIPDGHPCNCGLQGCIEQYLSGSALVRLASEESGQTYSTGQEVLKDYKLRVPAIMKVMAKFIHHLSLVLHNLHIGINPQTIVIGGGLIDAKQLWWDELLIKLHQMSPQIDVRPALLGNHAGAIGSAKLALQMMERRS</sequence>
<comment type="caution">
    <text evidence="2">The sequence shown here is derived from an EMBL/GenBank/DDBJ whole genome shotgun (WGS) entry which is preliminary data.</text>
</comment>
<dbReference type="PANTHER" id="PTHR18964:SF149">
    <property type="entry name" value="BIFUNCTIONAL UDP-N-ACETYLGLUCOSAMINE 2-EPIMERASE_N-ACETYLMANNOSAMINE KINASE"/>
    <property type="match status" value="1"/>
</dbReference>
<protein>
    <submittedName>
        <fullName evidence="2">ROK family protein</fullName>
    </submittedName>
</protein>
<reference evidence="2 3" key="1">
    <citation type="submission" date="2019-03" db="EMBL/GenBank/DDBJ databases">
        <authorList>
            <person name="Kim M.K.M."/>
        </authorList>
    </citation>
    <scope>NUCLEOTIDE SEQUENCE [LARGE SCALE GENOMIC DNA]</scope>
    <source>
        <strain evidence="2 3">18JY21-1</strain>
    </source>
</reference>
<dbReference type="OrthoDB" id="9795247at2"/>
<dbReference type="InterPro" id="IPR043129">
    <property type="entry name" value="ATPase_NBD"/>
</dbReference>
<dbReference type="EMBL" id="SKFG01000004">
    <property type="protein sequence ID" value="TCZ78738.1"/>
    <property type="molecule type" value="Genomic_DNA"/>
</dbReference>
<evidence type="ECO:0000313" key="3">
    <source>
        <dbReference type="Proteomes" id="UP000295418"/>
    </source>
</evidence>
<organism evidence="2 3">
    <name type="scientific">Paenibacillus albiflavus</name>
    <dbReference type="NCBI Taxonomy" id="2545760"/>
    <lineage>
        <taxon>Bacteria</taxon>
        <taxon>Bacillati</taxon>
        <taxon>Bacillota</taxon>
        <taxon>Bacilli</taxon>
        <taxon>Bacillales</taxon>
        <taxon>Paenibacillaceae</taxon>
        <taxon>Paenibacillus</taxon>
    </lineage>
</organism>
<proteinExistence type="inferred from homology"/>
<dbReference type="SUPFAM" id="SSF53067">
    <property type="entry name" value="Actin-like ATPase domain"/>
    <property type="match status" value="1"/>
</dbReference>
<evidence type="ECO:0000313" key="2">
    <source>
        <dbReference type="EMBL" id="TCZ78738.1"/>
    </source>
</evidence>